<dbReference type="AlphaFoldDB" id="F7B757"/>
<comment type="similarity">
    <text evidence="1">Belongs to the methyltransferase superfamily.</text>
</comment>
<dbReference type="Proteomes" id="UP000008144">
    <property type="component" value="Chromosome 7"/>
</dbReference>
<dbReference type="SUPFAM" id="SSF53335">
    <property type="entry name" value="S-adenosyl-L-methionine-dependent methyltransferases"/>
    <property type="match status" value="1"/>
</dbReference>
<name>F7B757_CIOIN</name>
<keyword evidence="4" id="KW-0175">Coiled coil</keyword>
<dbReference type="InParanoid" id="F7B757"/>
<dbReference type="CDD" id="cd02440">
    <property type="entry name" value="AdoMet_MTases"/>
    <property type="match status" value="1"/>
</dbReference>
<reference evidence="6" key="4">
    <citation type="submission" date="2025-09" db="UniProtKB">
        <authorList>
            <consortium name="Ensembl"/>
        </authorList>
    </citation>
    <scope>IDENTIFICATION</scope>
</reference>
<accession>F7B757</accession>
<keyword evidence="2" id="KW-0489">Methyltransferase</keyword>
<reference evidence="7" key="1">
    <citation type="journal article" date="2002" name="Science">
        <title>The draft genome of Ciona intestinalis: insights into chordate and vertebrate origins.</title>
        <authorList>
            <person name="Dehal P."/>
            <person name="Satou Y."/>
            <person name="Campbell R.K."/>
            <person name="Chapman J."/>
            <person name="Degnan B."/>
            <person name="De Tomaso A."/>
            <person name="Davidson B."/>
            <person name="Di Gregorio A."/>
            <person name="Gelpke M."/>
            <person name="Goodstein D.M."/>
            <person name="Harafuji N."/>
            <person name="Hastings K.E."/>
            <person name="Ho I."/>
            <person name="Hotta K."/>
            <person name="Huang W."/>
            <person name="Kawashima T."/>
            <person name="Lemaire P."/>
            <person name="Martinez D."/>
            <person name="Meinertzhagen I.A."/>
            <person name="Necula S."/>
            <person name="Nonaka M."/>
            <person name="Putnam N."/>
            <person name="Rash S."/>
            <person name="Saiga H."/>
            <person name="Satake M."/>
            <person name="Terry A."/>
            <person name="Yamada L."/>
            <person name="Wang H.G."/>
            <person name="Awazu S."/>
            <person name="Azumi K."/>
            <person name="Boore J."/>
            <person name="Branno M."/>
            <person name="Chin-Bow S."/>
            <person name="DeSantis R."/>
            <person name="Doyle S."/>
            <person name="Francino P."/>
            <person name="Keys D.N."/>
            <person name="Haga S."/>
            <person name="Hayashi H."/>
            <person name="Hino K."/>
            <person name="Imai K.S."/>
            <person name="Inaba K."/>
            <person name="Kano S."/>
            <person name="Kobayashi K."/>
            <person name="Kobayashi M."/>
            <person name="Lee B.I."/>
            <person name="Makabe K.W."/>
            <person name="Manohar C."/>
            <person name="Matassi G."/>
            <person name="Medina M."/>
            <person name="Mochizuki Y."/>
            <person name="Mount S."/>
            <person name="Morishita T."/>
            <person name="Miura S."/>
            <person name="Nakayama A."/>
            <person name="Nishizaka S."/>
            <person name="Nomoto H."/>
            <person name="Ohta F."/>
            <person name="Oishi K."/>
            <person name="Rigoutsos I."/>
            <person name="Sano M."/>
            <person name="Sasaki A."/>
            <person name="Sasakura Y."/>
            <person name="Shoguchi E."/>
            <person name="Shin-i T."/>
            <person name="Spagnuolo A."/>
            <person name="Stainier D."/>
            <person name="Suzuki M.M."/>
            <person name="Tassy O."/>
            <person name="Takatori N."/>
            <person name="Tokuoka M."/>
            <person name="Yagi K."/>
            <person name="Yoshizaki F."/>
            <person name="Wada S."/>
            <person name="Zhang C."/>
            <person name="Hyatt P.D."/>
            <person name="Larimer F."/>
            <person name="Detter C."/>
            <person name="Doggett N."/>
            <person name="Glavina T."/>
            <person name="Hawkins T."/>
            <person name="Richardson P."/>
            <person name="Lucas S."/>
            <person name="Kohara Y."/>
            <person name="Levine M."/>
            <person name="Satoh N."/>
            <person name="Rokhsar D.S."/>
        </authorList>
    </citation>
    <scope>NUCLEOTIDE SEQUENCE [LARGE SCALE GENOMIC DNA]</scope>
</reference>
<sequence>KMLRYYESKSITQKYQKYRPHYPVQLAEDALGNFKEKKLDFLLDVGCGGGQSVNIFAPYFHEVLAIDPSENQIKEARSQNKFAHVTYKQGIAEKLPCDDVSVDVITVGTAIHWLDRPKFYEEVTRVLKPNGRLIIFGYWSPEIVPLCLLNGDDTKLSEIGTQLLKNTFNHLTEWNSVFHERHSHVRDKYNQIFGEIPFPNKRRFDNKFMKYIWSLVDMKGMIQSVDSYETYMKSKELELKELSEQFVRSLKESWGCTEMENSDVKMQVVFNFFVLVADKPN</sequence>
<evidence type="ECO:0000313" key="6">
    <source>
        <dbReference type="Ensembl" id="ENSCINP00000022653.2"/>
    </source>
</evidence>
<dbReference type="Gene3D" id="3.40.50.150">
    <property type="entry name" value="Vaccinia Virus protein VP39"/>
    <property type="match status" value="1"/>
</dbReference>
<organism evidence="6 7">
    <name type="scientific">Ciona intestinalis</name>
    <name type="common">Transparent sea squirt</name>
    <name type="synonym">Ascidia intestinalis</name>
    <dbReference type="NCBI Taxonomy" id="7719"/>
    <lineage>
        <taxon>Eukaryota</taxon>
        <taxon>Metazoa</taxon>
        <taxon>Chordata</taxon>
        <taxon>Tunicata</taxon>
        <taxon>Ascidiacea</taxon>
        <taxon>Phlebobranchia</taxon>
        <taxon>Cionidae</taxon>
        <taxon>Ciona</taxon>
    </lineage>
</organism>
<dbReference type="Ensembl" id="ENSCINT00000022899.2">
    <property type="protein sequence ID" value="ENSCINP00000022653.2"/>
    <property type="gene ID" value="ENSCING00000012012.2"/>
</dbReference>
<evidence type="ECO:0000256" key="1">
    <source>
        <dbReference type="ARBA" id="ARBA00008361"/>
    </source>
</evidence>
<dbReference type="FunFam" id="3.40.50.150:FF:000553">
    <property type="entry name" value="Uncharacterized protein"/>
    <property type="match status" value="1"/>
</dbReference>
<dbReference type="InterPro" id="IPR013216">
    <property type="entry name" value="Methyltransf_11"/>
</dbReference>
<keyword evidence="3" id="KW-0808">Transferase</keyword>
<reference evidence="6" key="2">
    <citation type="journal article" date="2008" name="Genome Biol.">
        <title>Improved genome assembly and evidence-based global gene model set for the chordate Ciona intestinalis: new insight into intron and operon populations.</title>
        <authorList>
            <person name="Satou Y."/>
            <person name="Mineta K."/>
            <person name="Ogasawara M."/>
            <person name="Sasakura Y."/>
            <person name="Shoguchi E."/>
            <person name="Ueno K."/>
            <person name="Yamada L."/>
            <person name="Matsumoto J."/>
            <person name="Wasserscheid J."/>
            <person name="Dewar K."/>
            <person name="Wiley G.B."/>
            <person name="Macmil S.L."/>
            <person name="Roe B.A."/>
            <person name="Zeller R.W."/>
            <person name="Hastings K.E."/>
            <person name="Lemaire P."/>
            <person name="Lindquist E."/>
            <person name="Endo T."/>
            <person name="Hotta K."/>
            <person name="Inaba K."/>
        </authorList>
    </citation>
    <scope>NUCLEOTIDE SEQUENCE [LARGE SCALE GENOMIC DNA]</scope>
    <source>
        <strain evidence="6">wild type</strain>
    </source>
</reference>
<reference evidence="6" key="3">
    <citation type="submission" date="2025-08" db="UniProtKB">
        <authorList>
            <consortium name="Ensembl"/>
        </authorList>
    </citation>
    <scope>IDENTIFICATION</scope>
</reference>
<dbReference type="EMBL" id="EAAA01002377">
    <property type="status" value="NOT_ANNOTATED_CDS"/>
    <property type="molecule type" value="Genomic_DNA"/>
</dbReference>
<dbReference type="InterPro" id="IPR051052">
    <property type="entry name" value="Diverse_substrate_MTase"/>
</dbReference>
<dbReference type="InterPro" id="IPR029063">
    <property type="entry name" value="SAM-dependent_MTases_sf"/>
</dbReference>
<dbReference type="GO" id="GO:0008757">
    <property type="term" value="F:S-adenosylmethionine-dependent methyltransferase activity"/>
    <property type="evidence" value="ECO:0007669"/>
    <property type="project" value="InterPro"/>
</dbReference>
<dbReference type="GO" id="GO:0032259">
    <property type="term" value="P:methylation"/>
    <property type="evidence" value="ECO:0007669"/>
    <property type="project" value="UniProtKB-KW"/>
</dbReference>
<dbReference type="GeneTree" id="ENSGT00940000166480"/>
<feature type="coiled-coil region" evidence="4">
    <location>
        <begin position="225"/>
        <end position="252"/>
    </location>
</feature>
<evidence type="ECO:0000313" key="7">
    <source>
        <dbReference type="Proteomes" id="UP000008144"/>
    </source>
</evidence>
<dbReference type="PANTHER" id="PTHR44942">
    <property type="entry name" value="METHYLTRANSF_11 DOMAIN-CONTAINING PROTEIN"/>
    <property type="match status" value="1"/>
</dbReference>
<protein>
    <recommendedName>
        <fullName evidence="5">Methyltransferase type 11 domain-containing protein</fullName>
    </recommendedName>
</protein>
<evidence type="ECO:0000256" key="2">
    <source>
        <dbReference type="ARBA" id="ARBA00022603"/>
    </source>
</evidence>
<evidence type="ECO:0000256" key="4">
    <source>
        <dbReference type="SAM" id="Coils"/>
    </source>
</evidence>
<feature type="domain" description="Methyltransferase type 11" evidence="5">
    <location>
        <begin position="43"/>
        <end position="135"/>
    </location>
</feature>
<dbReference type="PANTHER" id="PTHR44942:SF4">
    <property type="entry name" value="METHYLTRANSFERASE TYPE 11 DOMAIN-CONTAINING PROTEIN"/>
    <property type="match status" value="1"/>
</dbReference>
<keyword evidence="7" id="KW-1185">Reference proteome</keyword>
<dbReference type="HOGENOM" id="CLU_049344_5_2_1"/>
<evidence type="ECO:0000256" key="3">
    <source>
        <dbReference type="ARBA" id="ARBA00022679"/>
    </source>
</evidence>
<evidence type="ECO:0000259" key="5">
    <source>
        <dbReference type="Pfam" id="PF08241"/>
    </source>
</evidence>
<proteinExistence type="inferred from homology"/>
<dbReference type="OMA" id="EWNECLQ"/>
<dbReference type="Pfam" id="PF08241">
    <property type="entry name" value="Methyltransf_11"/>
    <property type="match status" value="1"/>
</dbReference>